<gene>
    <name evidence="1" type="ORF">SASPL_152615</name>
</gene>
<name>A0A8X8W3K2_SALSN</name>
<dbReference type="EMBL" id="PNBA02000021">
    <property type="protein sequence ID" value="KAG6387428.1"/>
    <property type="molecule type" value="Genomic_DNA"/>
</dbReference>
<organism evidence="1">
    <name type="scientific">Salvia splendens</name>
    <name type="common">Scarlet sage</name>
    <dbReference type="NCBI Taxonomy" id="180675"/>
    <lineage>
        <taxon>Eukaryota</taxon>
        <taxon>Viridiplantae</taxon>
        <taxon>Streptophyta</taxon>
        <taxon>Embryophyta</taxon>
        <taxon>Tracheophyta</taxon>
        <taxon>Spermatophyta</taxon>
        <taxon>Magnoliopsida</taxon>
        <taxon>eudicotyledons</taxon>
        <taxon>Gunneridae</taxon>
        <taxon>Pentapetalae</taxon>
        <taxon>asterids</taxon>
        <taxon>lamiids</taxon>
        <taxon>Lamiales</taxon>
        <taxon>Lamiaceae</taxon>
        <taxon>Nepetoideae</taxon>
        <taxon>Mentheae</taxon>
        <taxon>Salviinae</taxon>
        <taxon>Salvia</taxon>
        <taxon>Salvia subgen. Calosphace</taxon>
        <taxon>core Calosphace</taxon>
    </lineage>
</organism>
<evidence type="ECO:0000313" key="2">
    <source>
        <dbReference type="Proteomes" id="UP000298416"/>
    </source>
</evidence>
<accession>A0A8X8W3K2</accession>
<reference evidence="1" key="2">
    <citation type="submission" date="2020-08" db="EMBL/GenBank/DDBJ databases">
        <title>Plant Genome Project.</title>
        <authorList>
            <person name="Zhang R.-G."/>
        </authorList>
    </citation>
    <scope>NUCLEOTIDE SEQUENCE</scope>
    <source>
        <strain evidence="1">Huo1</strain>
        <tissue evidence="1">Leaf</tissue>
    </source>
</reference>
<evidence type="ECO:0000313" key="1">
    <source>
        <dbReference type="EMBL" id="KAG6387428.1"/>
    </source>
</evidence>
<dbReference type="Proteomes" id="UP000298416">
    <property type="component" value="Unassembled WGS sequence"/>
</dbReference>
<protein>
    <submittedName>
        <fullName evidence="1">Uncharacterized protein</fullName>
    </submittedName>
</protein>
<proteinExistence type="predicted"/>
<comment type="caution">
    <text evidence="1">The sequence shown here is derived from an EMBL/GenBank/DDBJ whole genome shotgun (WGS) entry which is preliminary data.</text>
</comment>
<reference evidence="1" key="1">
    <citation type="submission" date="2018-01" db="EMBL/GenBank/DDBJ databases">
        <authorList>
            <person name="Mao J.F."/>
        </authorList>
    </citation>
    <scope>NUCLEOTIDE SEQUENCE</scope>
    <source>
        <strain evidence="1">Huo1</strain>
        <tissue evidence="1">Leaf</tissue>
    </source>
</reference>
<dbReference type="AlphaFoldDB" id="A0A8X8W3K2"/>
<keyword evidence="2" id="KW-1185">Reference proteome</keyword>
<sequence>MAIPPQSEFFYKGKWSPACDNALVDCLIMLKGEAFVEHRLPVMVPAYDMNSFAGAYFYQEEPIWARLACVFGFDDVKVVGQQEQEVVVISDYTEEIHEDDIIINALVDEEEEVNSPAVFPGPNVHRKLFDDDPVPND</sequence>